<keyword evidence="6 14" id="KW-0812">Transmembrane</keyword>
<keyword evidence="9 14" id="KW-1133">Transmembrane helix</keyword>
<organism evidence="15 16">
    <name type="scientific">Rhynchospora tenuis</name>
    <dbReference type="NCBI Taxonomy" id="198213"/>
    <lineage>
        <taxon>Eukaryota</taxon>
        <taxon>Viridiplantae</taxon>
        <taxon>Streptophyta</taxon>
        <taxon>Embryophyta</taxon>
        <taxon>Tracheophyta</taxon>
        <taxon>Spermatophyta</taxon>
        <taxon>Magnoliopsida</taxon>
        <taxon>Liliopsida</taxon>
        <taxon>Poales</taxon>
        <taxon>Cyperaceae</taxon>
        <taxon>Cyperoideae</taxon>
        <taxon>Rhynchosporeae</taxon>
        <taxon>Rhynchospora</taxon>
    </lineage>
</organism>
<evidence type="ECO:0000256" key="7">
    <source>
        <dbReference type="ARBA" id="ARBA00022777"/>
    </source>
</evidence>
<dbReference type="EMBL" id="JAMRDG010000002">
    <property type="protein sequence ID" value="KAJ3688796.1"/>
    <property type="molecule type" value="Genomic_DNA"/>
</dbReference>
<evidence type="ECO:0000256" key="10">
    <source>
        <dbReference type="ARBA" id="ARBA00023136"/>
    </source>
</evidence>
<keyword evidence="3" id="KW-0150">Chloroplast</keyword>
<dbReference type="InterPro" id="IPR039606">
    <property type="entry name" value="Phytol/farnesol_kinase"/>
</dbReference>
<comment type="subcellular location">
    <subcellularLocation>
        <location evidence="1">Plastid</location>
        <location evidence="1">Chloroplast membrane</location>
        <topology evidence="1">Multi-pass membrane protein</topology>
    </subcellularLocation>
</comment>
<dbReference type="EC" id="2.7.1.182" evidence="12"/>
<feature type="transmembrane region" description="Helical" evidence="14">
    <location>
        <begin position="214"/>
        <end position="236"/>
    </location>
</feature>
<evidence type="ECO:0000256" key="2">
    <source>
        <dbReference type="ARBA" id="ARBA00010794"/>
    </source>
</evidence>
<accession>A0AAD5Z8J4</accession>
<gene>
    <name evidence="15" type="ORF">LUZ61_017960</name>
</gene>
<keyword evidence="10 14" id="KW-0472">Membrane</keyword>
<keyword evidence="8" id="KW-0809">Transit peptide</keyword>
<keyword evidence="5" id="KW-0808">Transferase</keyword>
<dbReference type="PANTHER" id="PTHR32523:SF8">
    <property type="entry name" value="DOLICHOL KINASE"/>
    <property type="match status" value="1"/>
</dbReference>
<evidence type="ECO:0000256" key="14">
    <source>
        <dbReference type="SAM" id="Phobius"/>
    </source>
</evidence>
<keyword evidence="4" id="KW-0934">Plastid</keyword>
<evidence type="ECO:0000313" key="15">
    <source>
        <dbReference type="EMBL" id="KAJ3688796.1"/>
    </source>
</evidence>
<evidence type="ECO:0000313" key="16">
    <source>
        <dbReference type="Proteomes" id="UP001210211"/>
    </source>
</evidence>
<feature type="transmembrane region" description="Helical" evidence="14">
    <location>
        <begin position="180"/>
        <end position="202"/>
    </location>
</feature>
<name>A0AAD5Z8J4_9POAL</name>
<sequence>MVPLLLKHHFSSPNSSSSLFSNRTLFTRDSISLVSPFIKPQFHRMTLRVRHVAALQDGVATVAVMAGAYTLVYTFDKLTQQQIIEQKLSRKIVHILSGVLFMSSWPLFSSSGEARYYAAIVPLLNCARLVIYGTRFFKDEALIKSVTREGNPEELLRGPLFYVLVLLFTVLVFWRDSPVGIVALAMMSGGDGFADIIGRMYGSTKLPYNRNKSWIGSISMFVSGFVLSIGILYYFSIFGYLHFGWDEAIVKVALVSFVATLVESLPITEVLDDNISVPIASMCTALVVFSSGSS</sequence>
<dbReference type="AlphaFoldDB" id="A0AAD5Z8J4"/>
<reference evidence="15 16" key="1">
    <citation type="journal article" date="2022" name="Cell">
        <title>Repeat-based holocentromeres influence genome architecture and karyotype evolution.</title>
        <authorList>
            <person name="Hofstatter P.G."/>
            <person name="Thangavel G."/>
            <person name="Lux T."/>
            <person name="Neumann P."/>
            <person name="Vondrak T."/>
            <person name="Novak P."/>
            <person name="Zhang M."/>
            <person name="Costa L."/>
            <person name="Castellani M."/>
            <person name="Scott A."/>
            <person name="Toegelov H."/>
            <person name="Fuchs J."/>
            <person name="Mata-Sucre Y."/>
            <person name="Dias Y."/>
            <person name="Vanzela A.L.L."/>
            <person name="Huettel B."/>
            <person name="Almeida C.C.S."/>
            <person name="Simkova H."/>
            <person name="Souza G."/>
            <person name="Pedrosa-Harand A."/>
            <person name="Macas J."/>
            <person name="Mayer K.F.X."/>
            <person name="Houben A."/>
            <person name="Marques A."/>
        </authorList>
    </citation>
    <scope>NUCLEOTIDE SEQUENCE [LARGE SCALE GENOMIC DNA]</scope>
    <source>
        <strain evidence="15">RhyTen1mFocal</strain>
    </source>
</reference>
<evidence type="ECO:0000256" key="13">
    <source>
        <dbReference type="ARBA" id="ARBA00048889"/>
    </source>
</evidence>
<evidence type="ECO:0000256" key="1">
    <source>
        <dbReference type="ARBA" id="ARBA00004508"/>
    </source>
</evidence>
<evidence type="ECO:0000256" key="9">
    <source>
        <dbReference type="ARBA" id="ARBA00022989"/>
    </source>
</evidence>
<evidence type="ECO:0000256" key="12">
    <source>
        <dbReference type="ARBA" id="ARBA00039024"/>
    </source>
</evidence>
<evidence type="ECO:0000256" key="4">
    <source>
        <dbReference type="ARBA" id="ARBA00022640"/>
    </source>
</evidence>
<feature type="transmembrane region" description="Helical" evidence="14">
    <location>
        <begin position="114"/>
        <end position="134"/>
    </location>
</feature>
<evidence type="ECO:0000256" key="11">
    <source>
        <dbReference type="ARBA" id="ARBA00024015"/>
    </source>
</evidence>
<evidence type="ECO:0000256" key="8">
    <source>
        <dbReference type="ARBA" id="ARBA00022946"/>
    </source>
</evidence>
<dbReference type="GO" id="GO:0010276">
    <property type="term" value="F:phytol kinase activity"/>
    <property type="evidence" value="ECO:0007669"/>
    <property type="project" value="UniProtKB-EC"/>
</dbReference>
<comment type="caution">
    <text evidence="15">The sequence shown here is derived from an EMBL/GenBank/DDBJ whole genome shotgun (WGS) entry which is preliminary data.</text>
</comment>
<dbReference type="GO" id="GO:0031969">
    <property type="term" value="C:chloroplast membrane"/>
    <property type="evidence" value="ECO:0007669"/>
    <property type="project" value="UniProtKB-SubCell"/>
</dbReference>
<comment type="similarity">
    <text evidence="2">Belongs to the polyprenol kinase family.</text>
</comment>
<keyword evidence="16" id="KW-1185">Reference proteome</keyword>
<comment type="pathway">
    <text evidence="11">Cofactor biosynthesis; tocopherol biosynthesis.</text>
</comment>
<feature type="transmembrane region" description="Helical" evidence="14">
    <location>
        <begin position="53"/>
        <end position="72"/>
    </location>
</feature>
<evidence type="ECO:0000256" key="3">
    <source>
        <dbReference type="ARBA" id="ARBA00022528"/>
    </source>
</evidence>
<proteinExistence type="inferred from homology"/>
<evidence type="ECO:0000256" key="5">
    <source>
        <dbReference type="ARBA" id="ARBA00022679"/>
    </source>
</evidence>
<dbReference type="PANTHER" id="PTHR32523">
    <property type="entry name" value="PHYTOL KINASE 1, CHLOROPLASTIC"/>
    <property type="match status" value="1"/>
</dbReference>
<feature type="transmembrane region" description="Helical" evidence="14">
    <location>
        <begin position="92"/>
        <end position="108"/>
    </location>
</feature>
<keyword evidence="7" id="KW-0418">Kinase</keyword>
<feature type="transmembrane region" description="Helical" evidence="14">
    <location>
        <begin position="155"/>
        <end position="174"/>
    </location>
</feature>
<comment type="catalytic activity">
    <reaction evidence="13">
        <text>phytol + CTP = phytyl phosphate + CDP + H(+)</text>
        <dbReference type="Rhea" id="RHEA:38055"/>
        <dbReference type="ChEBI" id="CHEBI:15378"/>
        <dbReference type="ChEBI" id="CHEBI:17327"/>
        <dbReference type="ChEBI" id="CHEBI:37563"/>
        <dbReference type="ChEBI" id="CHEBI:58069"/>
        <dbReference type="ChEBI" id="CHEBI:75483"/>
        <dbReference type="EC" id="2.7.1.182"/>
    </reaction>
</comment>
<dbReference type="GO" id="GO:0010189">
    <property type="term" value="P:vitamin E biosynthetic process"/>
    <property type="evidence" value="ECO:0007669"/>
    <property type="project" value="TreeGrafter"/>
</dbReference>
<evidence type="ECO:0000256" key="6">
    <source>
        <dbReference type="ARBA" id="ARBA00022692"/>
    </source>
</evidence>
<dbReference type="Proteomes" id="UP001210211">
    <property type="component" value="Unassembled WGS sequence"/>
</dbReference>
<protein>
    <recommendedName>
        <fullName evidence="12">phytol kinase</fullName>
        <ecNumber evidence="12">2.7.1.182</ecNumber>
    </recommendedName>
</protein>